<dbReference type="AlphaFoldDB" id="A0A445B7T6"/>
<dbReference type="InterPro" id="IPR030700">
    <property type="entry name" value="N-end_Aminoacyl_Trfase"/>
</dbReference>
<organism evidence="3 4">
    <name type="scientific">Arachis hypogaea</name>
    <name type="common">Peanut</name>
    <dbReference type="NCBI Taxonomy" id="3818"/>
    <lineage>
        <taxon>Eukaryota</taxon>
        <taxon>Viridiplantae</taxon>
        <taxon>Streptophyta</taxon>
        <taxon>Embryophyta</taxon>
        <taxon>Tracheophyta</taxon>
        <taxon>Spermatophyta</taxon>
        <taxon>Magnoliopsida</taxon>
        <taxon>eudicotyledons</taxon>
        <taxon>Gunneridae</taxon>
        <taxon>Pentapetalae</taxon>
        <taxon>rosids</taxon>
        <taxon>fabids</taxon>
        <taxon>Fabales</taxon>
        <taxon>Fabaceae</taxon>
        <taxon>Papilionoideae</taxon>
        <taxon>50 kb inversion clade</taxon>
        <taxon>dalbergioids sensu lato</taxon>
        <taxon>Dalbergieae</taxon>
        <taxon>Pterocarpus clade</taxon>
        <taxon>Arachis</taxon>
    </lineage>
</organism>
<evidence type="ECO:0000256" key="1">
    <source>
        <dbReference type="SAM" id="MobiDB-lite"/>
    </source>
</evidence>
<gene>
    <name evidence="3" type="ORF">Ahy_A10g049731</name>
</gene>
<dbReference type="GO" id="GO:0005737">
    <property type="term" value="C:cytoplasm"/>
    <property type="evidence" value="ECO:0007669"/>
    <property type="project" value="TreeGrafter"/>
</dbReference>
<dbReference type="STRING" id="3818.A0A445B7T6"/>
<name>A0A445B7T6_ARAHY</name>
<evidence type="ECO:0000259" key="2">
    <source>
        <dbReference type="Pfam" id="PF04377"/>
    </source>
</evidence>
<dbReference type="InterPro" id="IPR007472">
    <property type="entry name" value="N-end_Aminoacyl_Trfase_C"/>
</dbReference>
<dbReference type="PANTHER" id="PTHR21367">
    <property type="entry name" value="ARGININE-TRNA-PROTEIN TRANSFERASE 1"/>
    <property type="match status" value="1"/>
</dbReference>
<dbReference type="PIRSF" id="PIRSF037207">
    <property type="entry name" value="ATE1_euk"/>
    <property type="match status" value="1"/>
</dbReference>
<dbReference type="EMBL" id="SDMP01000010">
    <property type="protein sequence ID" value="RYR34730.1"/>
    <property type="molecule type" value="Genomic_DNA"/>
</dbReference>
<dbReference type="InterPro" id="IPR017137">
    <property type="entry name" value="Arg-tRNA-P_Trfase_1_euk"/>
</dbReference>
<sequence length="290" mass="32071">MLIEKGEFPSHIVLPKPLVRKVSQGKKKLLASGSEDMLYSSNIAFHIAASRKRSHSGDKNRNNSQPSQNGEKKNASSPKIIVEKLVVPLDPMVKSSGLSFRACNGHINFSAPTERVCQSESVQSAETSKKSGMKCDISGNYLTSPQHCQVKSKSDINSKYIVINQTMSQTSYRRFLVDTPLLFVSPTGDSTVPPCCFGSFHQQYLIDGKLVAVSVIDVLPKCLLFLPITRQVLNTSRNRLGERKPACIISRWVPFDITRPLLDKRLYVVLSDSSVLKNGNSFLPQATEDS</sequence>
<dbReference type="PANTHER" id="PTHR21367:SF1">
    <property type="entry name" value="ARGINYL-TRNA--PROTEIN TRANSFERASE 1"/>
    <property type="match status" value="1"/>
</dbReference>
<accession>A0A445B7T6</accession>
<comment type="caution">
    <text evidence="3">The sequence shown here is derived from an EMBL/GenBank/DDBJ whole genome shotgun (WGS) entry which is preliminary data.</text>
</comment>
<dbReference type="GO" id="GO:0004057">
    <property type="term" value="F:arginyl-tRNA--protein transferase activity"/>
    <property type="evidence" value="ECO:0007669"/>
    <property type="project" value="InterPro"/>
</dbReference>
<feature type="region of interest" description="Disordered" evidence="1">
    <location>
        <begin position="50"/>
        <end position="77"/>
    </location>
</feature>
<keyword evidence="4" id="KW-1185">Reference proteome</keyword>
<evidence type="ECO:0000313" key="4">
    <source>
        <dbReference type="Proteomes" id="UP000289738"/>
    </source>
</evidence>
<dbReference type="Proteomes" id="UP000289738">
    <property type="component" value="Chromosome A10"/>
</dbReference>
<protein>
    <recommendedName>
        <fullName evidence="2">N-end rule aminoacyl transferase C-terminal domain-containing protein</fullName>
    </recommendedName>
</protein>
<proteinExistence type="predicted"/>
<feature type="domain" description="N-end rule aminoacyl transferase C-terminal" evidence="2">
    <location>
        <begin position="167"/>
        <end position="223"/>
    </location>
</feature>
<reference evidence="3 4" key="1">
    <citation type="submission" date="2019-01" db="EMBL/GenBank/DDBJ databases">
        <title>Sequencing of cultivated peanut Arachis hypogaea provides insights into genome evolution and oil improvement.</title>
        <authorList>
            <person name="Chen X."/>
        </authorList>
    </citation>
    <scope>NUCLEOTIDE SEQUENCE [LARGE SCALE GENOMIC DNA]</scope>
    <source>
        <strain evidence="4">cv. Fuhuasheng</strain>
        <tissue evidence="3">Leaves</tissue>
    </source>
</reference>
<dbReference type="Pfam" id="PF04377">
    <property type="entry name" value="ATE_C"/>
    <property type="match status" value="1"/>
</dbReference>
<evidence type="ECO:0000313" key="3">
    <source>
        <dbReference type="EMBL" id="RYR34730.1"/>
    </source>
</evidence>